<organism evidence="3 4">
    <name type="scientific">Breznakibacter xylanolyticus</name>
    <dbReference type="NCBI Taxonomy" id="990"/>
    <lineage>
        <taxon>Bacteria</taxon>
        <taxon>Pseudomonadati</taxon>
        <taxon>Bacteroidota</taxon>
        <taxon>Bacteroidia</taxon>
        <taxon>Marinilabiliales</taxon>
        <taxon>Marinilabiliaceae</taxon>
        <taxon>Breznakibacter</taxon>
    </lineage>
</organism>
<dbReference type="InterPro" id="IPR041607">
    <property type="entry name" value="HU-HIG"/>
</dbReference>
<dbReference type="InterPro" id="IPR010992">
    <property type="entry name" value="IHF-like_DNA-bd_dom_sf"/>
</dbReference>
<dbReference type="NCBIfam" id="TIGR01201">
    <property type="entry name" value="HU_rel"/>
    <property type="match status" value="1"/>
</dbReference>
<name>A0A2W7NJ53_9BACT</name>
<dbReference type="EMBL" id="QKZK01000004">
    <property type="protein sequence ID" value="PZX19463.1"/>
    <property type="molecule type" value="Genomic_DNA"/>
</dbReference>
<accession>A0A2W7NJ53</accession>
<evidence type="ECO:0000313" key="3">
    <source>
        <dbReference type="EMBL" id="PZX19463.1"/>
    </source>
</evidence>
<evidence type="ECO:0000313" key="4">
    <source>
        <dbReference type="Proteomes" id="UP000249239"/>
    </source>
</evidence>
<dbReference type="SUPFAM" id="SSF47729">
    <property type="entry name" value="IHF-like DNA-binding proteins"/>
    <property type="match status" value="1"/>
</dbReference>
<feature type="domain" description="HU" evidence="2">
    <location>
        <begin position="1"/>
        <end position="125"/>
    </location>
</feature>
<comment type="caution">
    <text evidence="3">The sequence shown here is derived from an EMBL/GenBank/DDBJ whole genome shotgun (WGS) entry which is preliminary data.</text>
</comment>
<keyword evidence="1 3" id="KW-0238">DNA-binding</keyword>
<dbReference type="AlphaFoldDB" id="A0A2W7NJ53"/>
<dbReference type="GO" id="GO:0003677">
    <property type="term" value="F:DNA binding"/>
    <property type="evidence" value="ECO:0007669"/>
    <property type="project" value="UniProtKB-KW"/>
</dbReference>
<keyword evidence="4" id="KW-1185">Reference proteome</keyword>
<dbReference type="OrthoDB" id="1122369at2"/>
<dbReference type="Pfam" id="PF18291">
    <property type="entry name" value="HU-HIG"/>
    <property type="match status" value="1"/>
</dbReference>
<dbReference type="RefSeq" id="WP_111444447.1">
    <property type="nucleotide sequence ID" value="NZ_QKZK01000004.1"/>
</dbReference>
<reference evidence="3 4" key="1">
    <citation type="submission" date="2018-06" db="EMBL/GenBank/DDBJ databases">
        <title>Genomic Encyclopedia of Archaeal and Bacterial Type Strains, Phase II (KMG-II): from individual species to whole genera.</title>
        <authorList>
            <person name="Goeker M."/>
        </authorList>
    </citation>
    <scope>NUCLEOTIDE SEQUENCE [LARGE SCALE GENOMIC DNA]</scope>
    <source>
        <strain evidence="3 4">DSM 6779</strain>
    </source>
</reference>
<gene>
    <name evidence="3" type="ORF">LX69_00730</name>
</gene>
<evidence type="ECO:0000259" key="2">
    <source>
        <dbReference type="Pfam" id="PF18291"/>
    </source>
</evidence>
<evidence type="ECO:0000256" key="1">
    <source>
        <dbReference type="ARBA" id="ARBA00023125"/>
    </source>
</evidence>
<protein>
    <submittedName>
        <fullName evidence="3">Putative histone-like DNA-binding protein</fullName>
    </submittedName>
</protein>
<dbReference type="InterPro" id="IPR005902">
    <property type="entry name" value="HU_DNA-bd_put"/>
</dbReference>
<sequence>MSVKYKVASTYAPGAGKEGSKVWFPKITGTQRVDIREVARLIQRNSSATEGDVLMIVNGLVQLIPELLMQGCTVNLDELGTFSLHASVQSVDAPDKVNSRMINAVKMRFRPSKRIQKELKGAKFVKVSDDDK</sequence>
<dbReference type="Proteomes" id="UP000249239">
    <property type="component" value="Unassembled WGS sequence"/>
</dbReference>
<proteinExistence type="predicted"/>